<name>A0A062XZS4_9BACT</name>
<dbReference type="RefSeq" id="WP_038046273.1">
    <property type="nucleotide sequence ID" value="NZ_JMFG01000002.1"/>
</dbReference>
<dbReference type="Proteomes" id="UP000027284">
    <property type="component" value="Unassembled WGS sequence"/>
</dbReference>
<feature type="transmembrane region" description="Helical" evidence="1">
    <location>
        <begin position="86"/>
        <end position="106"/>
    </location>
</feature>
<feature type="transmembrane region" description="Helical" evidence="1">
    <location>
        <begin position="118"/>
        <end position="139"/>
    </location>
</feature>
<reference evidence="2 3" key="1">
    <citation type="submission" date="2014-04" db="EMBL/GenBank/DDBJ databases">
        <title>The Genome Sequence of Thermoanaerobaculum aquaticum MP-01, The First Cultivated Group 23 Acidobacterium.</title>
        <authorList>
            <person name="Stamps B.W."/>
            <person name="Losey N.A."/>
            <person name="Lawson P.A."/>
            <person name="Stevenson B.S."/>
        </authorList>
    </citation>
    <scope>NUCLEOTIDE SEQUENCE [LARGE SCALE GENOMIC DNA]</scope>
    <source>
        <strain evidence="2 3">MP-01</strain>
    </source>
</reference>
<dbReference type="AlphaFoldDB" id="A0A062XZS4"/>
<keyword evidence="3" id="KW-1185">Reference proteome</keyword>
<comment type="caution">
    <text evidence="2">The sequence shown here is derived from an EMBL/GenBank/DDBJ whole genome shotgun (WGS) entry which is preliminary data.</text>
</comment>
<evidence type="ECO:0000313" key="2">
    <source>
        <dbReference type="EMBL" id="KDA54914.1"/>
    </source>
</evidence>
<evidence type="ECO:0000313" key="3">
    <source>
        <dbReference type="Proteomes" id="UP000027284"/>
    </source>
</evidence>
<dbReference type="STRING" id="1312852.EG19_03690"/>
<dbReference type="EMBL" id="JMFG01000002">
    <property type="protein sequence ID" value="KDA54914.1"/>
    <property type="molecule type" value="Genomic_DNA"/>
</dbReference>
<organism evidence="2 3">
    <name type="scientific">Thermoanaerobaculum aquaticum</name>
    <dbReference type="NCBI Taxonomy" id="1312852"/>
    <lineage>
        <taxon>Bacteria</taxon>
        <taxon>Pseudomonadati</taxon>
        <taxon>Acidobacteriota</taxon>
        <taxon>Thermoanaerobaculia</taxon>
        <taxon>Thermoanaerobaculales</taxon>
        <taxon>Thermoanaerobaculaceae</taxon>
        <taxon>Thermoanaerobaculum</taxon>
    </lineage>
</organism>
<keyword evidence="1" id="KW-0472">Membrane</keyword>
<keyword evidence="1" id="KW-1133">Transmembrane helix</keyword>
<protein>
    <recommendedName>
        <fullName evidence="4">DUF1761 domain-containing protein</fullName>
    </recommendedName>
</protein>
<proteinExistence type="predicted"/>
<feature type="transmembrane region" description="Helical" evidence="1">
    <location>
        <begin position="53"/>
        <end position="74"/>
    </location>
</feature>
<dbReference type="OrthoDB" id="9855779at2"/>
<keyword evidence="1" id="KW-0812">Transmembrane</keyword>
<feature type="transmembrane region" description="Helical" evidence="1">
    <location>
        <begin position="9"/>
        <end position="33"/>
    </location>
</feature>
<sequence>MKKINQKRLLLGSLAGGVVWALWSWIVNSVFLADAYRQAQSAGALLSEPRYPFFLPVWFLTLFLVTFVLAWFYTGMREVFAPGPKTALAVGILGGFAIAFPSNFSAATWAPVARAVPLGWLLDLWVGAIVATFVAAWLYRES</sequence>
<accession>A0A062XZS4</accession>
<gene>
    <name evidence="2" type="ORF">EG19_03690</name>
</gene>
<evidence type="ECO:0000256" key="1">
    <source>
        <dbReference type="SAM" id="Phobius"/>
    </source>
</evidence>
<evidence type="ECO:0008006" key="4">
    <source>
        <dbReference type="Google" id="ProtNLM"/>
    </source>
</evidence>